<evidence type="ECO:0000313" key="2">
    <source>
        <dbReference type="Proteomes" id="UP000838878"/>
    </source>
</evidence>
<dbReference type="AlphaFoldDB" id="A0A8J9V5B8"/>
<proteinExistence type="predicted"/>
<name>A0A8J9V5B8_9NEOP</name>
<protein>
    <submittedName>
        <fullName evidence="1">Uncharacterized protein</fullName>
    </submittedName>
</protein>
<gene>
    <name evidence="1" type="ORF">BINO364_LOCUS16424</name>
</gene>
<feature type="non-terminal residue" evidence="1">
    <location>
        <position position="83"/>
    </location>
</feature>
<reference evidence="1" key="1">
    <citation type="submission" date="2021-12" db="EMBL/GenBank/DDBJ databases">
        <authorList>
            <person name="Martin H S."/>
        </authorList>
    </citation>
    <scope>NUCLEOTIDE SEQUENCE</scope>
</reference>
<keyword evidence="2" id="KW-1185">Reference proteome</keyword>
<sequence>MVGSASLGYDFGSGSLVRLSWDVLIDGAVLFKAIPASRWQDVLANNDYRRLEHSKAYLPGVGDTVIKKAVPPERGPSIALRLG</sequence>
<organism evidence="1 2">
    <name type="scientific">Brenthis ino</name>
    <name type="common">lesser marbled fritillary</name>
    <dbReference type="NCBI Taxonomy" id="405034"/>
    <lineage>
        <taxon>Eukaryota</taxon>
        <taxon>Metazoa</taxon>
        <taxon>Ecdysozoa</taxon>
        <taxon>Arthropoda</taxon>
        <taxon>Hexapoda</taxon>
        <taxon>Insecta</taxon>
        <taxon>Pterygota</taxon>
        <taxon>Neoptera</taxon>
        <taxon>Endopterygota</taxon>
        <taxon>Lepidoptera</taxon>
        <taxon>Glossata</taxon>
        <taxon>Ditrysia</taxon>
        <taxon>Papilionoidea</taxon>
        <taxon>Nymphalidae</taxon>
        <taxon>Heliconiinae</taxon>
        <taxon>Argynnini</taxon>
        <taxon>Brenthis</taxon>
    </lineage>
</organism>
<dbReference type="EMBL" id="OV170229">
    <property type="protein sequence ID" value="CAH0731602.1"/>
    <property type="molecule type" value="Genomic_DNA"/>
</dbReference>
<dbReference type="Proteomes" id="UP000838878">
    <property type="component" value="Chromosome 9"/>
</dbReference>
<accession>A0A8J9V5B8</accession>
<evidence type="ECO:0000313" key="1">
    <source>
        <dbReference type="EMBL" id="CAH0731602.1"/>
    </source>
</evidence>